<comment type="similarity">
    <text evidence="4">Belongs to the HSF family.</text>
</comment>
<feature type="domain" description="HSF-type DNA-binding" evidence="6">
    <location>
        <begin position="156"/>
        <end position="180"/>
    </location>
</feature>
<dbReference type="InterPro" id="IPR000232">
    <property type="entry name" value="HSF_DNA-bd"/>
</dbReference>
<evidence type="ECO:0000313" key="7">
    <source>
        <dbReference type="EMBL" id="KAF2834909.1"/>
    </source>
</evidence>
<evidence type="ECO:0000256" key="5">
    <source>
        <dbReference type="SAM" id="MobiDB-lite"/>
    </source>
</evidence>
<organism evidence="7 8">
    <name type="scientific">Patellaria atrata CBS 101060</name>
    <dbReference type="NCBI Taxonomy" id="1346257"/>
    <lineage>
        <taxon>Eukaryota</taxon>
        <taxon>Fungi</taxon>
        <taxon>Dikarya</taxon>
        <taxon>Ascomycota</taxon>
        <taxon>Pezizomycotina</taxon>
        <taxon>Dothideomycetes</taxon>
        <taxon>Dothideomycetes incertae sedis</taxon>
        <taxon>Patellariales</taxon>
        <taxon>Patellariaceae</taxon>
        <taxon>Patellaria</taxon>
    </lineage>
</organism>
<dbReference type="PRINTS" id="PR00056">
    <property type="entry name" value="HSFDOMAIN"/>
</dbReference>
<comment type="caution">
    <text evidence="7">The sequence shown here is derived from an EMBL/GenBank/DDBJ whole genome shotgun (WGS) entry which is preliminary data.</text>
</comment>
<dbReference type="FunFam" id="1.10.10.10:FF:000229">
    <property type="entry name" value="HSF-type DNA-binding domain protein"/>
    <property type="match status" value="1"/>
</dbReference>
<gene>
    <name evidence="7" type="ORF">M501DRAFT_943021</name>
</gene>
<reference evidence="7" key="1">
    <citation type="journal article" date="2020" name="Stud. Mycol.">
        <title>101 Dothideomycetes genomes: a test case for predicting lifestyles and emergence of pathogens.</title>
        <authorList>
            <person name="Haridas S."/>
            <person name="Albert R."/>
            <person name="Binder M."/>
            <person name="Bloem J."/>
            <person name="Labutti K."/>
            <person name="Salamov A."/>
            <person name="Andreopoulos B."/>
            <person name="Baker S."/>
            <person name="Barry K."/>
            <person name="Bills G."/>
            <person name="Bluhm B."/>
            <person name="Cannon C."/>
            <person name="Castanera R."/>
            <person name="Culley D."/>
            <person name="Daum C."/>
            <person name="Ezra D."/>
            <person name="Gonzalez J."/>
            <person name="Henrissat B."/>
            <person name="Kuo A."/>
            <person name="Liang C."/>
            <person name="Lipzen A."/>
            <person name="Lutzoni F."/>
            <person name="Magnuson J."/>
            <person name="Mondo S."/>
            <person name="Nolan M."/>
            <person name="Ohm R."/>
            <person name="Pangilinan J."/>
            <person name="Park H.-J."/>
            <person name="Ramirez L."/>
            <person name="Alfaro M."/>
            <person name="Sun H."/>
            <person name="Tritt A."/>
            <person name="Yoshinaga Y."/>
            <person name="Zwiers L.-H."/>
            <person name="Turgeon B."/>
            <person name="Goodwin S."/>
            <person name="Spatafora J."/>
            <person name="Crous P."/>
            <person name="Grigoriev I."/>
        </authorList>
    </citation>
    <scope>NUCLEOTIDE SEQUENCE</scope>
    <source>
        <strain evidence="7">CBS 101060</strain>
    </source>
</reference>
<dbReference type="InterPro" id="IPR036390">
    <property type="entry name" value="WH_DNA-bd_sf"/>
</dbReference>
<feature type="compositionally biased region" description="Polar residues" evidence="5">
    <location>
        <begin position="477"/>
        <end position="502"/>
    </location>
</feature>
<evidence type="ECO:0000256" key="1">
    <source>
        <dbReference type="ARBA" id="ARBA00004123"/>
    </source>
</evidence>
<dbReference type="Pfam" id="PF00447">
    <property type="entry name" value="HSF_DNA-bind"/>
    <property type="match status" value="1"/>
</dbReference>
<comment type="subcellular location">
    <subcellularLocation>
        <location evidence="1">Nucleus</location>
    </subcellularLocation>
</comment>
<dbReference type="SUPFAM" id="SSF46785">
    <property type="entry name" value="Winged helix' DNA-binding domain"/>
    <property type="match status" value="1"/>
</dbReference>
<feature type="region of interest" description="Disordered" evidence="5">
    <location>
        <begin position="1"/>
        <end position="99"/>
    </location>
</feature>
<evidence type="ECO:0000313" key="8">
    <source>
        <dbReference type="Proteomes" id="UP000799429"/>
    </source>
</evidence>
<keyword evidence="2" id="KW-0238">DNA-binding</keyword>
<dbReference type="SMART" id="SM00415">
    <property type="entry name" value="HSF"/>
    <property type="match status" value="1"/>
</dbReference>
<feature type="compositionally biased region" description="Low complexity" evidence="5">
    <location>
        <begin position="71"/>
        <end position="85"/>
    </location>
</feature>
<keyword evidence="3" id="KW-0539">Nucleus</keyword>
<proteinExistence type="inferred from homology"/>
<evidence type="ECO:0000256" key="4">
    <source>
        <dbReference type="RuleBase" id="RU004020"/>
    </source>
</evidence>
<dbReference type="PANTHER" id="PTHR10015">
    <property type="entry name" value="HEAT SHOCK TRANSCRIPTION FACTOR"/>
    <property type="match status" value="1"/>
</dbReference>
<keyword evidence="8" id="KW-1185">Reference proteome</keyword>
<evidence type="ECO:0000256" key="3">
    <source>
        <dbReference type="ARBA" id="ARBA00023242"/>
    </source>
</evidence>
<evidence type="ECO:0000259" key="6">
    <source>
        <dbReference type="PROSITE" id="PS00434"/>
    </source>
</evidence>
<feature type="compositionally biased region" description="Low complexity" evidence="5">
    <location>
        <begin position="29"/>
        <end position="43"/>
    </location>
</feature>
<feature type="compositionally biased region" description="Low complexity" evidence="5">
    <location>
        <begin position="510"/>
        <end position="519"/>
    </location>
</feature>
<feature type="compositionally biased region" description="Gly residues" evidence="5">
    <location>
        <begin position="547"/>
        <end position="557"/>
    </location>
</feature>
<dbReference type="InterPro" id="IPR036388">
    <property type="entry name" value="WH-like_DNA-bd_sf"/>
</dbReference>
<dbReference type="GO" id="GO:0005634">
    <property type="term" value="C:nucleus"/>
    <property type="evidence" value="ECO:0007669"/>
    <property type="project" value="UniProtKB-SubCell"/>
</dbReference>
<feature type="compositionally biased region" description="Pro residues" evidence="5">
    <location>
        <begin position="422"/>
        <end position="433"/>
    </location>
</feature>
<dbReference type="PROSITE" id="PS00434">
    <property type="entry name" value="HSF_DOMAIN"/>
    <property type="match status" value="1"/>
</dbReference>
<name>A0A9P4S2E2_9PEZI</name>
<feature type="compositionally biased region" description="Polar residues" evidence="5">
    <location>
        <begin position="564"/>
        <end position="574"/>
    </location>
</feature>
<dbReference type="AlphaFoldDB" id="A0A9P4S2E2"/>
<evidence type="ECO:0000256" key="2">
    <source>
        <dbReference type="ARBA" id="ARBA00023125"/>
    </source>
</evidence>
<dbReference type="PANTHER" id="PTHR10015:SF396">
    <property type="entry name" value="FLOCCULATION SUPPRESSION PROTEIN"/>
    <property type="match status" value="1"/>
</dbReference>
<feature type="region of interest" description="Disordered" evidence="5">
    <location>
        <begin position="334"/>
        <end position="600"/>
    </location>
</feature>
<dbReference type="EMBL" id="MU006113">
    <property type="protein sequence ID" value="KAF2834909.1"/>
    <property type="molecule type" value="Genomic_DNA"/>
</dbReference>
<dbReference type="Proteomes" id="UP000799429">
    <property type="component" value="Unassembled WGS sequence"/>
</dbReference>
<accession>A0A9P4S2E2</accession>
<sequence length="600" mass="65307">MASTAESIRPNPFTADPHNMGLAKSIPILPSSSTNGSNSSLPSPGDPMDFIPTPGAPMGPPTISSPVPDKNSSSNGNINGNVNGSTTPATDGETTNGTNGPVGAAAAAQQPKVVQTAFIHKLYNMLEDQSIQHLISWSQTNESFVMSPSNEFSKVLSSYFKHTNISSFVRQLNMYGFHKVSDVFHTGSPDSPLWEFKHGNGSFKRGDLVGLREIKRRASRHALIHRDSFSTGPKVAVPTPGTPVEPMPDPVEARLSILEHNLYEVHNRLARSEDNCTFMATKCQLLSEGLMRCHQWNLELSNYIMAMVPDPDHQVHRDAACMQREISRQADILRSWDEPQDPLPSARQQYFGNLGMDSGPPISPRQYPQDDQQRRPSLVTANSRQGAFRPPAAPHLSISPRRYGSIGGASGNYSPSSSRPTQQPPPPPPPPPMHQQQQQHPLASVSSPPANLSRRHTSADIRLHGWNAGAPPPPQSPYASGQNSGQWPSSPHRTPISDNQQLRDVLAQYSFQPSSRSRQPTPPPSAEGNGENGWALPGQRYPFRAGAGLGLGLGGVETPGPPTRRSSMASNVHSLLNPAETAERADEEEREEDRKRKRVL</sequence>
<dbReference type="GO" id="GO:0043565">
    <property type="term" value="F:sequence-specific DNA binding"/>
    <property type="evidence" value="ECO:0007669"/>
    <property type="project" value="InterPro"/>
</dbReference>
<dbReference type="GO" id="GO:0003700">
    <property type="term" value="F:DNA-binding transcription factor activity"/>
    <property type="evidence" value="ECO:0007669"/>
    <property type="project" value="InterPro"/>
</dbReference>
<protein>
    <recommendedName>
        <fullName evidence="6">HSF-type DNA-binding domain-containing protein</fullName>
    </recommendedName>
</protein>
<dbReference type="Gene3D" id="1.10.10.10">
    <property type="entry name" value="Winged helix-like DNA-binding domain superfamily/Winged helix DNA-binding domain"/>
    <property type="match status" value="1"/>
</dbReference>
<dbReference type="OrthoDB" id="60033at2759"/>